<feature type="transmembrane region" description="Helical" evidence="11">
    <location>
        <begin position="205"/>
        <end position="229"/>
    </location>
</feature>
<evidence type="ECO:0000313" key="13">
    <source>
        <dbReference type="Proteomes" id="UP001221142"/>
    </source>
</evidence>
<dbReference type="PRINTS" id="PR00901">
    <property type="entry name" value="PHEROMONEBAR"/>
</dbReference>
<feature type="transmembrane region" description="Helical" evidence="11">
    <location>
        <begin position="6"/>
        <end position="26"/>
    </location>
</feature>
<feature type="compositionally biased region" description="Polar residues" evidence="10">
    <location>
        <begin position="514"/>
        <end position="525"/>
    </location>
</feature>
<dbReference type="GO" id="GO:0005886">
    <property type="term" value="C:plasma membrane"/>
    <property type="evidence" value="ECO:0007669"/>
    <property type="project" value="TreeGrafter"/>
</dbReference>
<keyword evidence="4 11" id="KW-0812">Transmembrane</keyword>
<accession>A0AAD7FG88</accession>
<dbReference type="EMBL" id="JARKIF010000015">
    <property type="protein sequence ID" value="KAJ7622377.1"/>
    <property type="molecule type" value="Genomic_DNA"/>
</dbReference>
<feature type="transmembrane region" description="Helical" evidence="11">
    <location>
        <begin position="162"/>
        <end position="184"/>
    </location>
</feature>
<dbReference type="InterPro" id="IPR001499">
    <property type="entry name" value="GPCR_STE3"/>
</dbReference>
<feature type="compositionally biased region" description="Low complexity" evidence="10">
    <location>
        <begin position="486"/>
        <end position="513"/>
    </location>
</feature>
<feature type="transmembrane region" description="Helical" evidence="11">
    <location>
        <begin position="111"/>
        <end position="134"/>
    </location>
</feature>
<feature type="transmembrane region" description="Helical" evidence="11">
    <location>
        <begin position="272"/>
        <end position="292"/>
    </location>
</feature>
<keyword evidence="7 11" id="KW-0472">Membrane</keyword>
<gene>
    <name evidence="12" type="ORF">FB45DRAFT_1006312</name>
</gene>
<evidence type="ECO:0000256" key="9">
    <source>
        <dbReference type="ARBA" id="ARBA00023224"/>
    </source>
</evidence>
<dbReference type="Pfam" id="PF02076">
    <property type="entry name" value="STE3"/>
    <property type="match status" value="1"/>
</dbReference>
<dbReference type="PANTHER" id="PTHR28097">
    <property type="entry name" value="PHEROMONE A FACTOR RECEPTOR"/>
    <property type="match status" value="1"/>
</dbReference>
<keyword evidence="9" id="KW-0807">Transducer</keyword>
<evidence type="ECO:0000256" key="4">
    <source>
        <dbReference type="ARBA" id="ARBA00022692"/>
    </source>
</evidence>
<name>A0AAD7FG88_9AGAR</name>
<dbReference type="PRINTS" id="PR00899">
    <property type="entry name" value="GPCRSTE3"/>
</dbReference>
<dbReference type="AlphaFoldDB" id="A0AAD7FG88"/>
<dbReference type="PANTHER" id="PTHR28097:SF1">
    <property type="entry name" value="PHEROMONE A FACTOR RECEPTOR"/>
    <property type="match status" value="1"/>
</dbReference>
<evidence type="ECO:0000256" key="7">
    <source>
        <dbReference type="ARBA" id="ARBA00023136"/>
    </source>
</evidence>
<evidence type="ECO:0000256" key="6">
    <source>
        <dbReference type="ARBA" id="ARBA00023040"/>
    </source>
</evidence>
<proteinExistence type="inferred from homology"/>
<keyword evidence="3" id="KW-0589">Pheromone response</keyword>
<dbReference type="GO" id="GO:0004934">
    <property type="term" value="F:mating-type alpha-factor pheromone receptor activity"/>
    <property type="evidence" value="ECO:0007669"/>
    <property type="project" value="InterPro"/>
</dbReference>
<evidence type="ECO:0000256" key="5">
    <source>
        <dbReference type="ARBA" id="ARBA00022989"/>
    </source>
</evidence>
<dbReference type="CDD" id="cd14966">
    <property type="entry name" value="7tmD_STE3"/>
    <property type="match status" value="1"/>
</dbReference>
<protein>
    <submittedName>
        <fullName evidence="12">Pheromone A receptor-domain-containing protein</fullName>
    </submittedName>
</protein>
<feature type="transmembrane region" description="Helical" evidence="11">
    <location>
        <begin position="38"/>
        <end position="58"/>
    </location>
</feature>
<feature type="transmembrane region" description="Helical" evidence="11">
    <location>
        <begin position="299"/>
        <end position="318"/>
    </location>
</feature>
<evidence type="ECO:0000256" key="2">
    <source>
        <dbReference type="ARBA" id="ARBA00011085"/>
    </source>
</evidence>
<evidence type="ECO:0000313" key="12">
    <source>
        <dbReference type="EMBL" id="KAJ7622377.1"/>
    </source>
</evidence>
<dbReference type="Proteomes" id="UP001221142">
    <property type="component" value="Unassembled WGS sequence"/>
</dbReference>
<reference evidence="12" key="1">
    <citation type="submission" date="2023-03" db="EMBL/GenBank/DDBJ databases">
        <title>Massive genome expansion in bonnet fungi (Mycena s.s.) driven by repeated elements and novel gene families across ecological guilds.</title>
        <authorList>
            <consortium name="Lawrence Berkeley National Laboratory"/>
            <person name="Harder C.B."/>
            <person name="Miyauchi S."/>
            <person name="Viragh M."/>
            <person name="Kuo A."/>
            <person name="Thoen E."/>
            <person name="Andreopoulos B."/>
            <person name="Lu D."/>
            <person name="Skrede I."/>
            <person name="Drula E."/>
            <person name="Henrissat B."/>
            <person name="Morin E."/>
            <person name="Kohler A."/>
            <person name="Barry K."/>
            <person name="LaButti K."/>
            <person name="Morin E."/>
            <person name="Salamov A."/>
            <person name="Lipzen A."/>
            <person name="Mereny Z."/>
            <person name="Hegedus B."/>
            <person name="Baldrian P."/>
            <person name="Stursova M."/>
            <person name="Weitz H."/>
            <person name="Taylor A."/>
            <person name="Grigoriev I.V."/>
            <person name="Nagy L.G."/>
            <person name="Martin F."/>
            <person name="Kauserud H."/>
        </authorList>
    </citation>
    <scope>NUCLEOTIDE SEQUENCE</scope>
    <source>
        <strain evidence="12">9284</strain>
    </source>
</reference>
<keyword evidence="5 11" id="KW-1133">Transmembrane helix</keyword>
<evidence type="ECO:0000256" key="11">
    <source>
        <dbReference type="SAM" id="Phobius"/>
    </source>
</evidence>
<evidence type="ECO:0000256" key="8">
    <source>
        <dbReference type="ARBA" id="ARBA00023170"/>
    </source>
</evidence>
<evidence type="ECO:0000256" key="3">
    <source>
        <dbReference type="ARBA" id="ARBA00022507"/>
    </source>
</evidence>
<evidence type="ECO:0000256" key="1">
    <source>
        <dbReference type="ARBA" id="ARBA00004141"/>
    </source>
</evidence>
<keyword evidence="13" id="KW-1185">Reference proteome</keyword>
<organism evidence="12 13">
    <name type="scientific">Roridomyces roridus</name>
    <dbReference type="NCBI Taxonomy" id="1738132"/>
    <lineage>
        <taxon>Eukaryota</taxon>
        <taxon>Fungi</taxon>
        <taxon>Dikarya</taxon>
        <taxon>Basidiomycota</taxon>
        <taxon>Agaricomycotina</taxon>
        <taxon>Agaricomycetes</taxon>
        <taxon>Agaricomycetidae</taxon>
        <taxon>Agaricales</taxon>
        <taxon>Marasmiineae</taxon>
        <taxon>Mycenaceae</taxon>
        <taxon>Roridomyces</taxon>
    </lineage>
</organism>
<feature type="region of interest" description="Disordered" evidence="10">
    <location>
        <begin position="326"/>
        <end position="352"/>
    </location>
</feature>
<comment type="caution">
    <text evidence="12">The sequence shown here is derived from an EMBL/GenBank/DDBJ whole genome shotgun (WGS) entry which is preliminary data.</text>
</comment>
<keyword evidence="6" id="KW-0297">G-protein coupled receptor</keyword>
<evidence type="ECO:0000256" key="10">
    <source>
        <dbReference type="SAM" id="MobiDB-lite"/>
    </source>
</evidence>
<sequence length="525" mass="57417">MFDPLYPLFSTCSFLGFVLVLIPLPWHLQAWNSGTCFYIMWSALSCLNQFVNSVVWADDMINRAPVWCDISIRITLAASVGIPAASLCINRRLYQIASVKTVSVTVADKRRAVLIDTLICVVFPLVYIALQYIVQGHRFNIYEQIGCAPALYNSVPFYFITLMWPPLIGITSATYGILSLRAFTRRRAAFSQLLSAHSSLTAGRYLRLMALAATDILLTTPLGIFAIVMDAVTTPILPWISFANTHLDYGRVEQIPAIFWRSSPLGTIPLEFTRWTAPATAFIFFAFFGFAIEARKNYALAFGVVSSAFWRVLARLGVRRPSSGFLAAKSTSSSRGMGYPKPEPSKRSATATEDISLPAYSSAAGTGSFTESFASVADLKRSSSFATQGSTSSYTASPFVEEDGKLVDEEKALSIHEALSLPPRSPSPSSAYIVPHPATDPVTPDTATSFATSTTEYVLPLHVGWHEHPYPVDTGVFLEDDGGSISGSSTAHSPTSTTSSQQQQSRFSYPQTQYEQQSRGPRSLV</sequence>
<dbReference type="InterPro" id="IPR000481">
    <property type="entry name" value="GPCR_Pheromne_B_alpha_rcpt"/>
</dbReference>
<comment type="subcellular location">
    <subcellularLocation>
        <location evidence="1">Membrane</location>
        <topology evidence="1">Multi-pass membrane protein</topology>
    </subcellularLocation>
</comment>
<dbReference type="GO" id="GO:0000750">
    <property type="term" value="P:pheromone-dependent signal transduction involved in conjugation with cellular fusion"/>
    <property type="evidence" value="ECO:0007669"/>
    <property type="project" value="TreeGrafter"/>
</dbReference>
<keyword evidence="8 12" id="KW-0675">Receptor</keyword>
<comment type="similarity">
    <text evidence="2">Belongs to the G-protein coupled receptor 4 family.</text>
</comment>
<feature type="region of interest" description="Disordered" evidence="10">
    <location>
        <begin position="474"/>
        <end position="525"/>
    </location>
</feature>